<feature type="region of interest" description="Disordered" evidence="1">
    <location>
        <begin position="1"/>
        <end position="21"/>
    </location>
</feature>
<name>A0A0X3V5D9_9ACTN</name>
<dbReference type="AlphaFoldDB" id="A0A0X3V5D9"/>
<reference evidence="3" key="1">
    <citation type="submission" date="2015-10" db="EMBL/GenBank/DDBJ databases">
        <authorList>
            <person name="Ju K.-S."/>
            <person name="Doroghazi J.R."/>
            <person name="Metcalf W.W."/>
        </authorList>
    </citation>
    <scope>NUCLEOTIDE SEQUENCE [LARGE SCALE GENOMIC DNA]</scope>
    <source>
        <strain evidence="3">NRRL 3151</strain>
    </source>
</reference>
<dbReference type="RefSeq" id="WP_062702298.1">
    <property type="nucleotide sequence ID" value="NZ_LLZG01000090.1"/>
</dbReference>
<dbReference type="EMBL" id="LLZG01000090">
    <property type="protein sequence ID" value="KUL39908.1"/>
    <property type="molecule type" value="Genomic_DNA"/>
</dbReference>
<proteinExistence type="predicted"/>
<evidence type="ECO:0000313" key="2">
    <source>
        <dbReference type="EMBL" id="KUL39908.1"/>
    </source>
</evidence>
<accession>A0A0X3V5D9</accession>
<comment type="caution">
    <text evidence="2">The sequence shown here is derived from an EMBL/GenBank/DDBJ whole genome shotgun (WGS) entry which is preliminary data.</text>
</comment>
<organism evidence="2 3">
    <name type="scientific">Streptomyces regalis</name>
    <dbReference type="NCBI Taxonomy" id="68262"/>
    <lineage>
        <taxon>Bacteria</taxon>
        <taxon>Bacillati</taxon>
        <taxon>Actinomycetota</taxon>
        <taxon>Actinomycetes</taxon>
        <taxon>Kitasatosporales</taxon>
        <taxon>Streptomycetaceae</taxon>
        <taxon>Streptomyces</taxon>
    </lineage>
</organism>
<protein>
    <submittedName>
        <fullName evidence="2">Uncharacterized protein</fullName>
    </submittedName>
</protein>
<evidence type="ECO:0000256" key="1">
    <source>
        <dbReference type="SAM" id="MobiDB-lite"/>
    </source>
</evidence>
<dbReference type="Proteomes" id="UP000053923">
    <property type="component" value="Unassembled WGS sequence"/>
</dbReference>
<keyword evidence="3" id="KW-1185">Reference proteome</keyword>
<dbReference type="OrthoDB" id="4248727at2"/>
<sequence length="240" mass="26395">MPRNQSRAGRRARLVQKTTGTKGKYTELLREETRPRSVRREPVHAEPVRRLAAHLRADLGADGEKAARLVDEALAWTLKDSGLKQALLRMPFNSAARARRVAALDEHAVGEVTVHDAPLVQVVYEVLEMAAEEEDLVSPDLLRAAADVLDRLVGHHNHICNSAIYGVRAGGWLTDTRMWERVYTTTAPAAVVAAAALRTLREAARIPDEDELTDADCMFTLEEAARFARTAADLAVHPAA</sequence>
<gene>
    <name evidence="2" type="ORF">ADL12_14360</name>
</gene>
<evidence type="ECO:0000313" key="3">
    <source>
        <dbReference type="Proteomes" id="UP000053923"/>
    </source>
</evidence>